<protein>
    <recommendedName>
        <fullName evidence="2">PIH1 N-terminal domain-containing protein</fullName>
    </recommendedName>
</protein>
<dbReference type="GO" id="GO:0097255">
    <property type="term" value="C:R2TP complex"/>
    <property type="evidence" value="ECO:0007669"/>
    <property type="project" value="TreeGrafter"/>
</dbReference>
<comment type="caution">
    <text evidence="3">The sequence shown here is derived from an EMBL/GenBank/DDBJ whole genome shotgun (WGS) entry which is preliminary data.</text>
</comment>
<evidence type="ECO:0000256" key="1">
    <source>
        <dbReference type="ARBA" id="ARBA00008511"/>
    </source>
</evidence>
<reference evidence="3" key="1">
    <citation type="journal article" date="2020" name="Microb. Genom.">
        <title>Genetic diversity of clinical and environmental Mucorales isolates obtained from an investigation of mucormycosis cases among solid organ transplant recipients.</title>
        <authorList>
            <person name="Nguyen M.H."/>
            <person name="Kaul D."/>
            <person name="Muto C."/>
            <person name="Cheng S.J."/>
            <person name="Richter R.A."/>
            <person name="Bruno V.M."/>
            <person name="Liu G."/>
            <person name="Beyhan S."/>
            <person name="Sundermann A.J."/>
            <person name="Mounaud S."/>
            <person name="Pasculle A.W."/>
            <person name="Nierman W.C."/>
            <person name="Driscoll E."/>
            <person name="Cumbie R."/>
            <person name="Clancy C.J."/>
            <person name="Dupont C.L."/>
        </authorList>
    </citation>
    <scope>NUCLEOTIDE SEQUENCE</scope>
    <source>
        <strain evidence="3">GL16</strain>
    </source>
</reference>
<name>A0A9P6YKD2_RHIOR</name>
<dbReference type="PANTHER" id="PTHR22997">
    <property type="entry name" value="PIH1 DOMAIN-CONTAINING PROTEIN 1"/>
    <property type="match status" value="1"/>
</dbReference>
<proteinExistence type="inferred from homology"/>
<evidence type="ECO:0000313" key="4">
    <source>
        <dbReference type="Proteomes" id="UP000717996"/>
    </source>
</evidence>
<dbReference type="OrthoDB" id="5135119at2759"/>
<dbReference type="GO" id="GO:0005737">
    <property type="term" value="C:cytoplasm"/>
    <property type="evidence" value="ECO:0007669"/>
    <property type="project" value="TreeGrafter"/>
</dbReference>
<dbReference type="PANTHER" id="PTHR22997:SF0">
    <property type="entry name" value="PIH1 DOMAIN-CONTAINING PROTEIN 1"/>
    <property type="match status" value="1"/>
</dbReference>
<sequence>MAVITELDSYTSNQLGFEEQRMLQDYIASEIDQHSDDYEKLVQFFMQSTQSQVDFEAIDIQPQPGFVCKTRIVQNAQNKTRYPTGTVIYINVTYNCHLSGPPVTSEEEIQKALRGEKETDYRLPLAMGQPRLDDTSGHVLMDAVMNTQAMSRCLRDFDYKVWVIELVIEYAEQVLDVKLSRQFDIPTAIAVKGGMPEPIRLRLPTESFVSKMIKEINKKKEWQLKPSIQKRGDEMIVLIDMPNEDVEHWKTEVNKDQLFLTINQRRHSIPLRHPVDRDSPLNTIDFYKKSQKLVCVFQLLKRSQYL</sequence>
<dbReference type="GO" id="GO:1990904">
    <property type="term" value="C:ribonucleoprotein complex"/>
    <property type="evidence" value="ECO:0007669"/>
    <property type="project" value="TreeGrafter"/>
</dbReference>
<dbReference type="Pfam" id="PF08190">
    <property type="entry name" value="PIH1"/>
    <property type="match status" value="1"/>
</dbReference>
<dbReference type="AlphaFoldDB" id="A0A9P6YKD2"/>
<dbReference type="GO" id="GO:0006364">
    <property type="term" value="P:rRNA processing"/>
    <property type="evidence" value="ECO:0007669"/>
    <property type="project" value="TreeGrafter"/>
</dbReference>
<evidence type="ECO:0000259" key="2">
    <source>
        <dbReference type="Pfam" id="PF08190"/>
    </source>
</evidence>
<dbReference type="InterPro" id="IPR050734">
    <property type="entry name" value="PIH1/Kintoun_subfamily"/>
</dbReference>
<comment type="similarity">
    <text evidence="1">Belongs to the PIH1 family.</text>
</comment>
<accession>A0A9P6YKD2</accession>
<dbReference type="EMBL" id="JAANIT010000196">
    <property type="protein sequence ID" value="KAG1550651.1"/>
    <property type="molecule type" value="Genomic_DNA"/>
</dbReference>
<feature type="domain" description="PIH1 N-terminal" evidence="2">
    <location>
        <begin position="46"/>
        <end position="206"/>
    </location>
</feature>
<organism evidence="3 4">
    <name type="scientific">Rhizopus oryzae</name>
    <name type="common">Mucormycosis agent</name>
    <name type="synonym">Rhizopus arrhizus var. delemar</name>
    <dbReference type="NCBI Taxonomy" id="64495"/>
    <lineage>
        <taxon>Eukaryota</taxon>
        <taxon>Fungi</taxon>
        <taxon>Fungi incertae sedis</taxon>
        <taxon>Mucoromycota</taxon>
        <taxon>Mucoromycotina</taxon>
        <taxon>Mucoromycetes</taxon>
        <taxon>Mucorales</taxon>
        <taxon>Mucorineae</taxon>
        <taxon>Rhizopodaceae</taxon>
        <taxon>Rhizopus</taxon>
    </lineage>
</organism>
<gene>
    <name evidence="3" type="ORF">G6F51_002319</name>
</gene>
<evidence type="ECO:0000313" key="3">
    <source>
        <dbReference type="EMBL" id="KAG1550651.1"/>
    </source>
</evidence>
<dbReference type="GO" id="GO:0000492">
    <property type="term" value="P:box C/D snoRNP assembly"/>
    <property type="evidence" value="ECO:0007669"/>
    <property type="project" value="TreeGrafter"/>
</dbReference>
<dbReference type="InterPro" id="IPR012981">
    <property type="entry name" value="PIH1_N"/>
</dbReference>
<dbReference type="Proteomes" id="UP000717996">
    <property type="component" value="Unassembled WGS sequence"/>
</dbReference>